<protein>
    <submittedName>
        <fullName evidence="5">Uncharacterized HTH-type transcriptional regulator yybR</fullName>
    </submittedName>
</protein>
<evidence type="ECO:0000313" key="6">
    <source>
        <dbReference type="Proteomes" id="UP000251241"/>
    </source>
</evidence>
<dbReference type="PANTHER" id="PTHR33204:SF29">
    <property type="entry name" value="TRANSCRIPTIONAL REGULATOR"/>
    <property type="match status" value="1"/>
</dbReference>
<dbReference type="InterPro" id="IPR036388">
    <property type="entry name" value="WH-like_DNA-bd_sf"/>
</dbReference>
<feature type="domain" description="HTH hxlR-type" evidence="4">
    <location>
        <begin position="30"/>
        <end position="128"/>
    </location>
</feature>
<dbReference type="PANTHER" id="PTHR33204">
    <property type="entry name" value="TRANSCRIPTIONAL REGULATOR, MARR FAMILY"/>
    <property type="match status" value="1"/>
</dbReference>
<sequence>MLGTIKNVRMTKIKTSSTNFSNKKQLEHNCPEVFAANVIGGQWALAICCYLINGALRYSEIKKCLPGITERILTLQLRKLEDDNIIKRTVYAEVPARVLYELTALGYELKPIIRELGKWGEKLQQVQKS</sequence>
<dbReference type="AlphaFoldDB" id="A0A2X2IXB5"/>
<keyword evidence="1" id="KW-0805">Transcription regulation</keyword>
<reference evidence="5 6" key="1">
    <citation type="submission" date="2018-06" db="EMBL/GenBank/DDBJ databases">
        <authorList>
            <consortium name="Pathogen Informatics"/>
            <person name="Doyle S."/>
        </authorList>
    </citation>
    <scope>NUCLEOTIDE SEQUENCE [LARGE SCALE GENOMIC DNA]</scope>
    <source>
        <strain evidence="5 6">NCTC11343</strain>
    </source>
</reference>
<evidence type="ECO:0000259" key="4">
    <source>
        <dbReference type="PROSITE" id="PS51118"/>
    </source>
</evidence>
<dbReference type="Gene3D" id="1.10.10.10">
    <property type="entry name" value="Winged helix-like DNA-binding domain superfamily/Winged helix DNA-binding domain"/>
    <property type="match status" value="1"/>
</dbReference>
<dbReference type="GO" id="GO:0003677">
    <property type="term" value="F:DNA binding"/>
    <property type="evidence" value="ECO:0007669"/>
    <property type="project" value="UniProtKB-KW"/>
</dbReference>
<keyword evidence="3" id="KW-0804">Transcription</keyword>
<evidence type="ECO:0000256" key="3">
    <source>
        <dbReference type="ARBA" id="ARBA00023163"/>
    </source>
</evidence>
<accession>A0A2X2IXB5</accession>
<dbReference type="Proteomes" id="UP000251241">
    <property type="component" value="Unassembled WGS sequence"/>
</dbReference>
<dbReference type="InterPro" id="IPR002577">
    <property type="entry name" value="HTH_HxlR"/>
</dbReference>
<dbReference type="Pfam" id="PF01638">
    <property type="entry name" value="HxlR"/>
    <property type="match status" value="1"/>
</dbReference>
<dbReference type="EMBL" id="UAUU01000004">
    <property type="protein sequence ID" value="SPZ84781.1"/>
    <property type="molecule type" value="Genomic_DNA"/>
</dbReference>
<gene>
    <name evidence="5" type="primary">yybR_1</name>
    <name evidence="5" type="ORF">NCTC11343_01326</name>
</gene>
<dbReference type="InterPro" id="IPR036390">
    <property type="entry name" value="WH_DNA-bd_sf"/>
</dbReference>
<name>A0A2X2IXB5_SPHMU</name>
<proteinExistence type="predicted"/>
<keyword evidence="2" id="KW-0238">DNA-binding</keyword>
<evidence type="ECO:0000256" key="2">
    <source>
        <dbReference type="ARBA" id="ARBA00023125"/>
    </source>
</evidence>
<dbReference type="PROSITE" id="PS51118">
    <property type="entry name" value="HTH_HXLR"/>
    <property type="match status" value="1"/>
</dbReference>
<evidence type="ECO:0000256" key="1">
    <source>
        <dbReference type="ARBA" id="ARBA00023015"/>
    </source>
</evidence>
<evidence type="ECO:0000313" key="5">
    <source>
        <dbReference type="EMBL" id="SPZ84781.1"/>
    </source>
</evidence>
<dbReference type="SUPFAM" id="SSF46785">
    <property type="entry name" value="Winged helix' DNA-binding domain"/>
    <property type="match status" value="1"/>
</dbReference>
<organism evidence="5 6">
    <name type="scientific">Sphingobacterium multivorum</name>
    <dbReference type="NCBI Taxonomy" id="28454"/>
    <lineage>
        <taxon>Bacteria</taxon>
        <taxon>Pseudomonadati</taxon>
        <taxon>Bacteroidota</taxon>
        <taxon>Sphingobacteriia</taxon>
        <taxon>Sphingobacteriales</taxon>
        <taxon>Sphingobacteriaceae</taxon>
        <taxon>Sphingobacterium</taxon>
    </lineage>
</organism>